<evidence type="ECO:0000259" key="1">
    <source>
        <dbReference type="Pfam" id="PF06605"/>
    </source>
</evidence>
<evidence type="ECO:0000313" key="4">
    <source>
        <dbReference type="Proteomes" id="UP000036106"/>
    </source>
</evidence>
<dbReference type="PATRIC" id="fig|1007676.4.peg.10"/>
<name>A0A0H4QXC9_9LACO</name>
<reference evidence="4" key="2">
    <citation type="submission" date="2015-07" db="EMBL/GenBank/DDBJ databases">
        <title>Lactobacillus ginsenosidimutans/EMML 3141/ whole genome sequencing.</title>
        <authorList>
            <person name="Kim M.K."/>
            <person name="Im W.-T."/>
            <person name="Srinivasan S."/>
            <person name="Lee J.-J."/>
        </authorList>
    </citation>
    <scope>NUCLEOTIDE SEQUENCE [LARGE SCALE GENOMIC DNA]</scope>
    <source>
        <strain evidence="4">EMML 3041</strain>
    </source>
</reference>
<dbReference type="Pfam" id="PF06605">
    <property type="entry name" value="Prophage_tail"/>
    <property type="match status" value="1"/>
</dbReference>
<protein>
    <recommendedName>
        <fullName evidence="1">Tail spike domain-containing protein</fullName>
    </recommendedName>
</protein>
<gene>
    <name evidence="2" type="ORF">ABM34_00050</name>
    <name evidence="3" type="ORF">ABM34_00290</name>
</gene>
<dbReference type="InterPro" id="IPR010572">
    <property type="entry name" value="Tail_dom"/>
</dbReference>
<feature type="domain" description="Tail spike" evidence="1">
    <location>
        <begin position="109"/>
        <end position="458"/>
    </location>
</feature>
<dbReference type="KEGG" id="lgn:ABM34_00290"/>
<dbReference type="STRING" id="1007676.ABM34_00050"/>
<dbReference type="AlphaFoldDB" id="A0A0H4QXC9"/>
<sequence length="487" mass="55302">MTLLYFLDETQSLLGIVDRQLSGTEKIQINKANELDCSIPFSKRNSELAQKSRYVAVPTYANDPDFAHLYSITTFDMTVSEINFKGFETMYEDMTATWVGKIWGKDDTTGLLYVDELLDQLIYALPNEKTWIVGVTPDHDEYEPQSFDDEDVTVSSVLSKAVEDWGFEFDFVYQFQGNTITKRAINVYKQLGEDRTDLHFDVRKDLTGSKYTEDRSGIYTALVGYGATLKIEEPDAPVSDQWNDVPSPGTVKVNKTFAILYTRELVPYTGRRLGQDSEWRTDMYMEKASTHEKYYRVSTNQYVNYIDVDFTAAQDDNEIITDEDNSTTSTGGATTERIVDFTQVEWTSPKAPVNKPKGQGYVEVPSATASYGYSDGSPRIGVVTFDDEVLSSRLLSRTYMKLLTMCTPKRKLETSFNQIGTVGIGDTIYLYDERLDVYVEERITEINRNLLNIHNSTVVAGSTFALTPEARQSGIEDMIRTRIKKYS</sequence>
<dbReference type="Proteomes" id="UP000036106">
    <property type="component" value="Chromosome"/>
</dbReference>
<dbReference type="OrthoDB" id="2237640at2"/>
<dbReference type="NCBIfam" id="TIGR01665">
    <property type="entry name" value="put_anti_recept"/>
    <property type="match status" value="1"/>
</dbReference>
<accession>A0A0H4QXC9</accession>
<dbReference type="InterPro" id="IPR007119">
    <property type="entry name" value="Phage_tail_spike_N"/>
</dbReference>
<keyword evidence="4" id="KW-1185">Reference proteome</keyword>
<dbReference type="EMBL" id="CP012034">
    <property type="protein sequence ID" value="AKP66104.1"/>
    <property type="molecule type" value="Genomic_DNA"/>
</dbReference>
<dbReference type="RefSeq" id="WP_048702340.1">
    <property type="nucleotide sequence ID" value="NZ_CP012034.1"/>
</dbReference>
<reference evidence="3" key="1">
    <citation type="submission" date="2015-07" db="EMBL/GenBank/DDBJ databases">
        <title>Lactobacillus ginsenosidimutans EMML 3041 whole genome sequencing.</title>
        <authorList>
            <person name="Kim M.K."/>
            <person name="Im W.-T."/>
            <person name="Srinivasan S."/>
            <person name="Lee J.-J."/>
        </authorList>
    </citation>
    <scope>NUCLEOTIDE SEQUENCE</scope>
    <source>
        <strain evidence="3">EMML 3041</strain>
    </source>
</reference>
<evidence type="ECO:0000313" key="2">
    <source>
        <dbReference type="EMBL" id="AKP66104.1"/>
    </source>
</evidence>
<evidence type="ECO:0000313" key="3">
    <source>
        <dbReference type="EMBL" id="AKP66140.1"/>
    </source>
</evidence>
<dbReference type="KEGG" id="lgn:ABM34_00050"/>
<organism evidence="3 4">
    <name type="scientific">Companilactobacillus ginsenosidimutans</name>
    <dbReference type="NCBI Taxonomy" id="1007676"/>
    <lineage>
        <taxon>Bacteria</taxon>
        <taxon>Bacillati</taxon>
        <taxon>Bacillota</taxon>
        <taxon>Bacilli</taxon>
        <taxon>Lactobacillales</taxon>
        <taxon>Lactobacillaceae</taxon>
        <taxon>Companilactobacillus</taxon>
    </lineage>
</organism>
<dbReference type="EMBL" id="CP012034">
    <property type="protein sequence ID" value="AKP66140.1"/>
    <property type="molecule type" value="Genomic_DNA"/>
</dbReference>
<proteinExistence type="predicted"/>